<evidence type="ECO:0000259" key="10">
    <source>
        <dbReference type="Pfam" id="PF13393"/>
    </source>
</evidence>
<dbReference type="Proteomes" id="UP001175604">
    <property type="component" value="Unassembled WGS sequence"/>
</dbReference>
<dbReference type="PANTHER" id="PTHR43707:SF1">
    <property type="entry name" value="HISTIDINE--TRNA LIGASE, MITOCHONDRIAL-RELATED"/>
    <property type="match status" value="1"/>
</dbReference>
<dbReference type="InterPro" id="IPR004517">
    <property type="entry name" value="HisZ"/>
</dbReference>
<evidence type="ECO:0000256" key="9">
    <source>
        <dbReference type="HAMAP-Rule" id="MF_00125"/>
    </source>
</evidence>
<dbReference type="RefSeq" id="WP_028353513.1">
    <property type="nucleotide sequence ID" value="NZ_JAUDJE010000004.1"/>
</dbReference>
<comment type="caution">
    <text evidence="11">The sequence shown here is derived from an EMBL/GenBank/DDBJ whole genome shotgun (WGS) entry which is preliminary data.</text>
</comment>
<keyword evidence="12" id="KW-1185">Reference proteome</keyword>
<keyword evidence="7 9" id="KW-0368">Histidine biosynthesis</keyword>
<keyword evidence="11" id="KW-0808">Transferase</keyword>
<dbReference type="PIRSF" id="PIRSF001549">
    <property type="entry name" value="His-tRNA_synth"/>
    <property type="match status" value="1"/>
</dbReference>
<evidence type="ECO:0000256" key="6">
    <source>
        <dbReference type="ARBA" id="ARBA00022490"/>
    </source>
</evidence>
<dbReference type="Gene3D" id="3.30.930.10">
    <property type="entry name" value="Bira Bifunctional Protein, Domain 2"/>
    <property type="match status" value="1"/>
</dbReference>
<comment type="subcellular location">
    <subcellularLocation>
        <location evidence="1 9">Cytoplasm</location>
    </subcellularLocation>
</comment>
<evidence type="ECO:0000256" key="5">
    <source>
        <dbReference type="ARBA" id="ARBA00020397"/>
    </source>
</evidence>
<dbReference type="HAMAP" id="MF_00125">
    <property type="entry name" value="HisZ"/>
    <property type="match status" value="1"/>
</dbReference>
<dbReference type="SUPFAM" id="SSF55681">
    <property type="entry name" value="Class II aaRS and biotin synthetases"/>
    <property type="match status" value="1"/>
</dbReference>
<dbReference type="InterPro" id="IPR041715">
    <property type="entry name" value="HisRS-like_core"/>
</dbReference>
<keyword evidence="11" id="KW-0328">Glycosyltransferase</keyword>
<gene>
    <name evidence="9" type="primary">hisZ</name>
    <name evidence="11" type="ORF">QUC21_06380</name>
</gene>
<keyword evidence="9" id="KW-0028">Amino-acid biosynthesis</keyword>
<evidence type="ECO:0000256" key="3">
    <source>
        <dbReference type="ARBA" id="ARBA00005539"/>
    </source>
</evidence>
<comment type="miscellaneous">
    <text evidence="9">This function is generally fulfilled by the C-terminal part of HisG, which is missing in some bacteria such as this one.</text>
</comment>
<dbReference type="PANTHER" id="PTHR43707">
    <property type="entry name" value="HISTIDYL-TRNA SYNTHETASE"/>
    <property type="match status" value="1"/>
</dbReference>
<name>A0ABT7W0H3_9BORD</name>
<accession>A0ABT7W0H3</accession>
<dbReference type="EMBL" id="JAUDJE010000004">
    <property type="protein sequence ID" value="MDM9558650.1"/>
    <property type="molecule type" value="Genomic_DNA"/>
</dbReference>
<protein>
    <recommendedName>
        <fullName evidence="5 9">ATP phosphoribosyltransferase regulatory subunit</fullName>
    </recommendedName>
</protein>
<evidence type="ECO:0000313" key="11">
    <source>
        <dbReference type="EMBL" id="MDM9558650.1"/>
    </source>
</evidence>
<comment type="subunit">
    <text evidence="4 9">Heteromultimer composed of HisG and HisZ subunits.</text>
</comment>
<dbReference type="NCBIfam" id="NF008935">
    <property type="entry name" value="PRK12292.1-1"/>
    <property type="match status" value="1"/>
</dbReference>
<dbReference type="NCBIfam" id="NF009086">
    <property type="entry name" value="PRK12421.1"/>
    <property type="match status" value="1"/>
</dbReference>
<feature type="domain" description="Class II Histidinyl-tRNA synthetase (HisRS)-like catalytic core" evidence="10">
    <location>
        <begin position="10"/>
        <end position="316"/>
    </location>
</feature>
<organism evidence="11 12">
    <name type="scientific">Bordetella petrii</name>
    <dbReference type="NCBI Taxonomy" id="94624"/>
    <lineage>
        <taxon>Bacteria</taxon>
        <taxon>Pseudomonadati</taxon>
        <taxon>Pseudomonadota</taxon>
        <taxon>Betaproteobacteria</taxon>
        <taxon>Burkholderiales</taxon>
        <taxon>Alcaligenaceae</taxon>
        <taxon>Bordetella</taxon>
    </lineage>
</organism>
<dbReference type="Pfam" id="PF13393">
    <property type="entry name" value="tRNA-synt_His"/>
    <property type="match status" value="1"/>
</dbReference>
<sequence length="385" mass="41664">MGNWLLPESLADVLPAEARRIEELRRELLDLYRTYGFELVAPPLVEYIDSLLSGTGSDLNLRTCKLVDQLSGRTLGVRADMTPQVTRIDAHLLNRPGVTRLCYCGTVLHARPADLLSSRELLQIGAEIYGHAGFEADLEIISLVLETVAVAGLRQPRLDLCHPGVVRAILDADPAAAAWAEDIILLLREKDVPGLAELAARAEGMRADTLQALQRLPALYGGPDVIKQARHDLPLLPGVAAALDALQVIVDSLTDVTPGVDLADIGGYGYHSGVTFALYAEGWHDALVSGGRYDDVSRAFGRARPATGFSLDLRKLARGLPPAGPARAVRAPWGQDAALVEAVRRLRRAGEIVVQVLPGHEQSLDEFICDRELALQDGAWTVRTL</sequence>
<evidence type="ECO:0000256" key="1">
    <source>
        <dbReference type="ARBA" id="ARBA00004496"/>
    </source>
</evidence>
<dbReference type="InterPro" id="IPR004516">
    <property type="entry name" value="HisRS/HisZ"/>
</dbReference>
<evidence type="ECO:0000313" key="12">
    <source>
        <dbReference type="Proteomes" id="UP001175604"/>
    </source>
</evidence>
<comment type="pathway">
    <text evidence="2 9">Amino-acid biosynthesis; L-histidine biosynthesis; L-histidine from 5-phospho-alpha-D-ribose 1-diphosphate: step 1/9.</text>
</comment>
<proteinExistence type="inferred from homology"/>
<dbReference type="InterPro" id="IPR045864">
    <property type="entry name" value="aa-tRNA-synth_II/BPL/LPL"/>
</dbReference>
<reference evidence="11" key="1">
    <citation type="submission" date="2023-06" db="EMBL/GenBank/DDBJ databases">
        <title>full genome analysis of Phenantherene degrader P3.</title>
        <authorList>
            <person name="Akbar A."/>
            <person name="Rahmeh R."/>
            <person name="Kishk M."/>
        </authorList>
    </citation>
    <scope>NUCLEOTIDE SEQUENCE</scope>
    <source>
        <strain evidence="11">P3</strain>
    </source>
</reference>
<evidence type="ECO:0000256" key="8">
    <source>
        <dbReference type="ARBA" id="ARBA00025246"/>
    </source>
</evidence>
<comment type="similarity">
    <text evidence="3 9">Belongs to the class-II aminoacyl-tRNA synthetase family. HisZ subfamily.</text>
</comment>
<evidence type="ECO:0000256" key="7">
    <source>
        <dbReference type="ARBA" id="ARBA00023102"/>
    </source>
</evidence>
<keyword evidence="6 9" id="KW-0963">Cytoplasm</keyword>
<comment type="function">
    <text evidence="8 9">Required for the first step of histidine biosynthesis. May allow the feedback regulation of ATP phosphoribosyltransferase activity by histidine.</text>
</comment>
<dbReference type="GO" id="GO:0016757">
    <property type="term" value="F:glycosyltransferase activity"/>
    <property type="evidence" value="ECO:0007669"/>
    <property type="project" value="UniProtKB-KW"/>
</dbReference>
<evidence type="ECO:0000256" key="4">
    <source>
        <dbReference type="ARBA" id="ARBA00011496"/>
    </source>
</evidence>
<evidence type="ECO:0000256" key="2">
    <source>
        <dbReference type="ARBA" id="ARBA00004667"/>
    </source>
</evidence>